<dbReference type="AlphaFoldDB" id="A0A9D1DSI8"/>
<reference evidence="3" key="2">
    <citation type="journal article" date="2021" name="PeerJ">
        <title>Extensive microbial diversity within the chicken gut microbiome revealed by metagenomics and culture.</title>
        <authorList>
            <person name="Gilroy R."/>
            <person name="Ravi A."/>
            <person name="Getino M."/>
            <person name="Pursley I."/>
            <person name="Horton D.L."/>
            <person name="Alikhan N.F."/>
            <person name="Baker D."/>
            <person name="Gharbi K."/>
            <person name="Hall N."/>
            <person name="Watson M."/>
            <person name="Adriaenssens E.M."/>
            <person name="Foster-Nyarko E."/>
            <person name="Jarju S."/>
            <person name="Secka A."/>
            <person name="Antonio M."/>
            <person name="Oren A."/>
            <person name="Chaudhuri R.R."/>
            <person name="La Ragione R."/>
            <person name="Hildebrand F."/>
            <person name="Pallen M.J."/>
        </authorList>
    </citation>
    <scope>NUCLEOTIDE SEQUENCE</scope>
    <source>
        <strain evidence="3">ChiSjej1B19-7085</strain>
    </source>
</reference>
<dbReference type="InterPro" id="IPR010982">
    <property type="entry name" value="Lambda_DNA-bd_dom_sf"/>
</dbReference>
<keyword evidence="1" id="KW-0238">DNA-binding</keyword>
<feature type="domain" description="HTH cro/C1-type" evidence="2">
    <location>
        <begin position="6"/>
        <end position="60"/>
    </location>
</feature>
<protein>
    <submittedName>
        <fullName evidence="3">Helix-turn-helix transcriptional regulator</fullName>
    </submittedName>
</protein>
<evidence type="ECO:0000259" key="2">
    <source>
        <dbReference type="PROSITE" id="PS50943"/>
    </source>
</evidence>
<accession>A0A9D1DSI8</accession>
<dbReference type="PANTHER" id="PTHR46558:SF7">
    <property type="entry name" value="TRANSCRIPTIONAL REGULATOR"/>
    <property type="match status" value="1"/>
</dbReference>
<sequence length="64" mass="7434">MIQNRIKEYRAKYGLKQEELAALVGVRRETIGNLEKGRYNPSLVLAWNIAKVFHVTIEDIFTVE</sequence>
<dbReference type="SMART" id="SM00530">
    <property type="entry name" value="HTH_XRE"/>
    <property type="match status" value="1"/>
</dbReference>
<dbReference type="PROSITE" id="PS50943">
    <property type="entry name" value="HTH_CROC1"/>
    <property type="match status" value="1"/>
</dbReference>
<dbReference type="Pfam" id="PF01381">
    <property type="entry name" value="HTH_3"/>
    <property type="match status" value="1"/>
</dbReference>
<dbReference type="CDD" id="cd00093">
    <property type="entry name" value="HTH_XRE"/>
    <property type="match status" value="1"/>
</dbReference>
<dbReference type="Proteomes" id="UP000886785">
    <property type="component" value="Unassembled WGS sequence"/>
</dbReference>
<dbReference type="Gene3D" id="1.10.260.40">
    <property type="entry name" value="lambda repressor-like DNA-binding domains"/>
    <property type="match status" value="1"/>
</dbReference>
<dbReference type="SUPFAM" id="SSF47413">
    <property type="entry name" value="lambda repressor-like DNA-binding domains"/>
    <property type="match status" value="1"/>
</dbReference>
<gene>
    <name evidence="3" type="ORF">IAA54_11235</name>
</gene>
<dbReference type="GO" id="GO:0003677">
    <property type="term" value="F:DNA binding"/>
    <property type="evidence" value="ECO:0007669"/>
    <property type="project" value="UniProtKB-KW"/>
</dbReference>
<organism evidence="3 4">
    <name type="scientific">Candidatus Gallacutalibacter pullicola</name>
    <dbReference type="NCBI Taxonomy" id="2840830"/>
    <lineage>
        <taxon>Bacteria</taxon>
        <taxon>Bacillati</taxon>
        <taxon>Bacillota</taxon>
        <taxon>Clostridia</taxon>
        <taxon>Eubacteriales</taxon>
        <taxon>Candidatus Gallacutalibacter</taxon>
    </lineage>
</organism>
<comment type="caution">
    <text evidence="3">The sequence shown here is derived from an EMBL/GenBank/DDBJ whole genome shotgun (WGS) entry which is preliminary data.</text>
</comment>
<dbReference type="InterPro" id="IPR001387">
    <property type="entry name" value="Cro/C1-type_HTH"/>
</dbReference>
<evidence type="ECO:0000256" key="1">
    <source>
        <dbReference type="ARBA" id="ARBA00023125"/>
    </source>
</evidence>
<proteinExistence type="predicted"/>
<dbReference type="EMBL" id="DVHF01000145">
    <property type="protein sequence ID" value="HIR58226.1"/>
    <property type="molecule type" value="Genomic_DNA"/>
</dbReference>
<evidence type="ECO:0000313" key="4">
    <source>
        <dbReference type="Proteomes" id="UP000886785"/>
    </source>
</evidence>
<dbReference type="PANTHER" id="PTHR46558">
    <property type="entry name" value="TRACRIPTIONAL REGULATORY PROTEIN-RELATED-RELATED"/>
    <property type="match status" value="1"/>
</dbReference>
<name>A0A9D1DSI8_9FIRM</name>
<evidence type="ECO:0000313" key="3">
    <source>
        <dbReference type="EMBL" id="HIR58226.1"/>
    </source>
</evidence>
<reference evidence="3" key="1">
    <citation type="submission" date="2020-10" db="EMBL/GenBank/DDBJ databases">
        <authorList>
            <person name="Gilroy R."/>
        </authorList>
    </citation>
    <scope>NUCLEOTIDE SEQUENCE</scope>
    <source>
        <strain evidence="3">ChiSjej1B19-7085</strain>
    </source>
</reference>